<accession>A0A0Q9XPV2</accession>
<dbReference type="OrthoDB" id="7808876at2759"/>
<name>A0A0Q9XPV2_DROMO</name>
<sequence length="91" mass="10413">MEVQRSNKEKKYSYLSPSKFPVLKEPRVDCCENCICNRKRGSIFCTSCKKTFVGRIAERCQMHPEVAYLMDARYCAFCGAAAKDLQMGDPM</sequence>
<protein>
    <submittedName>
        <fullName evidence="1">Uncharacterized protein</fullName>
    </submittedName>
</protein>
<keyword evidence="2" id="KW-1185">Reference proteome</keyword>
<evidence type="ECO:0000313" key="1">
    <source>
        <dbReference type="EMBL" id="KRG06487.1"/>
    </source>
</evidence>
<dbReference type="KEGG" id="dmo:Dmoj_GI25787"/>
<gene>
    <name evidence="1" type="primary">Dmoj\GI25787</name>
    <name evidence="1" type="ORF">Dmoj_GI25787</name>
</gene>
<reference evidence="1 2" key="1">
    <citation type="journal article" date="2007" name="Nature">
        <title>Evolution of genes and genomes on the Drosophila phylogeny.</title>
        <authorList>
            <consortium name="Drosophila 12 Genomes Consortium"/>
            <person name="Clark A.G."/>
            <person name="Eisen M.B."/>
            <person name="Smith D.R."/>
            <person name="Bergman C.M."/>
            <person name="Oliver B."/>
            <person name="Markow T.A."/>
            <person name="Kaufman T.C."/>
            <person name="Kellis M."/>
            <person name="Gelbart W."/>
            <person name="Iyer V.N."/>
            <person name="Pollard D.A."/>
            <person name="Sackton T.B."/>
            <person name="Larracuente A.M."/>
            <person name="Singh N.D."/>
            <person name="Abad J.P."/>
            <person name="Abt D.N."/>
            <person name="Adryan B."/>
            <person name="Aguade M."/>
            <person name="Akashi H."/>
            <person name="Anderson W.W."/>
            <person name="Aquadro C.F."/>
            <person name="Ardell D.H."/>
            <person name="Arguello R."/>
            <person name="Artieri C.G."/>
            <person name="Barbash D.A."/>
            <person name="Barker D."/>
            <person name="Barsanti P."/>
            <person name="Batterham P."/>
            <person name="Batzoglou S."/>
            <person name="Begun D."/>
            <person name="Bhutkar A."/>
            <person name="Blanco E."/>
            <person name="Bosak S.A."/>
            <person name="Bradley R.K."/>
            <person name="Brand A.D."/>
            <person name="Brent M.R."/>
            <person name="Brooks A.N."/>
            <person name="Brown R.H."/>
            <person name="Butlin R.K."/>
            <person name="Caggese C."/>
            <person name="Calvi B.R."/>
            <person name="Bernardo de Carvalho A."/>
            <person name="Caspi A."/>
            <person name="Castrezana S."/>
            <person name="Celniker S.E."/>
            <person name="Chang J.L."/>
            <person name="Chapple C."/>
            <person name="Chatterji S."/>
            <person name="Chinwalla A."/>
            <person name="Civetta A."/>
            <person name="Clifton S.W."/>
            <person name="Comeron J.M."/>
            <person name="Costello J.C."/>
            <person name="Coyne J.A."/>
            <person name="Daub J."/>
            <person name="David R.G."/>
            <person name="Delcher A.L."/>
            <person name="Delehaunty K."/>
            <person name="Do C.B."/>
            <person name="Ebling H."/>
            <person name="Edwards K."/>
            <person name="Eickbush T."/>
            <person name="Evans J.D."/>
            <person name="Filipski A."/>
            <person name="Findeiss S."/>
            <person name="Freyhult E."/>
            <person name="Fulton L."/>
            <person name="Fulton R."/>
            <person name="Garcia A.C."/>
            <person name="Gardiner A."/>
            <person name="Garfield D.A."/>
            <person name="Garvin B.E."/>
            <person name="Gibson G."/>
            <person name="Gilbert D."/>
            <person name="Gnerre S."/>
            <person name="Godfrey J."/>
            <person name="Good R."/>
            <person name="Gotea V."/>
            <person name="Gravely B."/>
            <person name="Greenberg A.J."/>
            <person name="Griffiths-Jones S."/>
            <person name="Gross S."/>
            <person name="Guigo R."/>
            <person name="Gustafson E.A."/>
            <person name="Haerty W."/>
            <person name="Hahn M.W."/>
            <person name="Halligan D.L."/>
            <person name="Halpern A.L."/>
            <person name="Halter G.M."/>
            <person name="Han M.V."/>
            <person name="Heger A."/>
            <person name="Hillier L."/>
            <person name="Hinrichs A.S."/>
            <person name="Holmes I."/>
            <person name="Hoskins R.A."/>
            <person name="Hubisz M.J."/>
            <person name="Hultmark D."/>
            <person name="Huntley M.A."/>
            <person name="Jaffe D.B."/>
            <person name="Jagadeeshan S."/>
            <person name="Jeck W.R."/>
            <person name="Johnson J."/>
            <person name="Jones C.D."/>
            <person name="Jordan W.C."/>
            <person name="Karpen G.H."/>
            <person name="Kataoka E."/>
            <person name="Keightley P.D."/>
            <person name="Kheradpour P."/>
            <person name="Kirkness E.F."/>
            <person name="Koerich L.B."/>
            <person name="Kristiansen K."/>
            <person name="Kudrna D."/>
            <person name="Kulathinal R.J."/>
            <person name="Kumar S."/>
            <person name="Kwok R."/>
            <person name="Lander E."/>
            <person name="Langley C.H."/>
            <person name="Lapoint R."/>
            <person name="Lazzaro B.P."/>
            <person name="Lee S.J."/>
            <person name="Levesque L."/>
            <person name="Li R."/>
            <person name="Lin C.F."/>
            <person name="Lin M.F."/>
            <person name="Lindblad-Toh K."/>
            <person name="Llopart A."/>
            <person name="Long M."/>
            <person name="Low L."/>
            <person name="Lozovsky E."/>
            <person name="Lu J."/>
            <person name="Luo M."/>
            <person name="Machado C.A."/>
            <person name="Makalowski W."/>
            <person name="Marzo M."/>
            <person name="Matsuda M."/>
            <person name="Matzkin L."/>
            <person name="McAllister B."/>
            <person name="McBride C.S."/>
            <person name="McKernan B."/>
            <person name="McKernan K."/>
            <person name="Mendez-Lago M."/>
            <person name="Minx P."/>
            <person name="Mollenhauer M.U."/>
            <person name="Montooth K."/>
            <person name="Mount S.M."/>
            <person name="Mu X."/>
            <person name="Myers E."/>
            <person name="Negre B."/>
            <person name="Newfeld S."/>
            <person name="Nielsen R."/>
            <person name="Noor M.A."/>
            <person name="O'Grady P."/>
            <person name="Pachter L."/>
            <person name="Papaceit M."/>
            <person name="Parisi M.J."/>
            <person name="Parisi M."/>
            <person name="Parts L."/>
            <person name="Pedersen J.S."/>
            <person name="Pesole G."/>
            <person name="Phillippy A.M."/>
            <person name="Ponting C.P."/>
            <person name="Pop M."/>
            <person name="Porcelli D."/>
            <person name="Powell J.R."/>
            <person name="Prohaska S."/>
            <person name="Pruitt K."/>
            <person name="Puig M."/>
            <person name="Quesneville H."/>
            <person name="Ram K.R."/>
            <person name="Rand D."/>
            <person name="Rasmussen M.D."/>
            <person name="Reed L.K."/>
            <person name="Reenan R."/>
            <person name="Reily A."/>
            <person name="Remington K.A."/>
            <person name="Rieger T.T."/>
            <person name="Ritchie M.G."/>
            <person name="Robin C."/>
            <person name="Rogers Y.H."/>
            <person name="Rohde C."/>
            <person name="Rozas J."/>
            <person name="Rubenfield M.J."/>
            <person name="Ruiz A."/>
            <person name="Russo S."/>
            <person name="Salzberg S.L."/>
            <person name="Sanchez-Gracia A."/>
            <person name="Saranga D.J."/>
            <person name="Sato H."/>
            <person name="Schaeffer S.W."/>
            <person name="Schatz M.C."/>
            <person name="Schlenke T."/>
            <person name="Schwartz R."/>
            <person name="Segarra C."/>
            <person name="Singh R.S."/>
            <person name="Sirot L."/>
            <person name="Sirota M."/>
            <person name="Sisneros N.B."/>
            <person name="Smith C.D."/>
            <person name="Smith T.F."/>
            <person name="Spieth J."/>
            <person name="Stage D.E."/>
            <person name="Stark A."/>
            <person name="Stephan W."/>
            <person name="Strausberg R.L."/>
            <person name="Strempel S."/>
            <person name="Sturgill D."/>
            <person name="Sutton G."/>
            <person name="Sutton G.G."/>
            <person name="Tao W."/>
            <person name="Teichmann S."/>
            <person name="Tobari Y.N."/>
            <person name="Tomimura Y."/>
            <person name="Tsolas J.M."/>
            <person name="Valente V.L."/>
            <person name="Venter E."/>
            <person name="Venter J.C."/>
            <person name="Vicario S."/>
            <person name="Vieira F.G."/>
            <person name="Vilella A.J."/>
            <person name="Villasante A."/>
            <person name="Walenz B."/>
            <person name="Wang J."/>
            <person name="Wasserman M."/>
            <person name="Watts T."/>
            <person name="Wilson D."/>
            <person name="Wilson R.K."/>
            <person name="Wing R.A."/>
            <person name="Wolfner M.F."/>
            <person name="Wong A."/>
            <person name="Wong G.K."/>
            <person name="Wu C.I."/>
            <person name="Wu G."/>
            <person name="Yamamoto D."/>
            <person name="Yang H.P."/>
            <person name="Yang S.P."/>
            <person name="Yorke J.A."/>
            <person name="Yoshida K."/>
            <person name="Zdobnov E."/>
            <person name="Zhang P."/>
            <person name="Zhang Y."/>
            <person name="Zimin A.V."/>
            <person name="Baldwin J."/>
            <person name="Abdouelleil A."/>
            <person name="Abdulkadir J."/>
            <person name="Abebe A."/>
            <person name="Abera B."/>
            <person name="Abreu J."/>
            <person name="Acer S.C."/>
            <person name="Aftuck L."/>
            <person name="Alexander A."/>
            <person name="An P."/>
            <person name="Anderson E."/>
            <person name="Anderson S."/>
            <person name="Arachi H."/>
            <person name="Azer M."/>
            <person name="Bachantsang P."/>
            <person name="Barry A."/>
            <person name="Bayul T."/>
            <person name="Berlin A."/>
            <person name="Bessette D."/>
            <person name="Bloom T."/>
            <person name="Blye J."/>
            <person name="Boguslavskiy L."/>
            <person name="Bonnet C."/>
            <person name="Boukhgalter B."/>
            <person name="Bourzgui I."/>
            <person name="Brown A."/>
            <person name="Cahill P."/>
            <person name="Channer S."/>
            <person name="Cheshatsang Y."/>
            <person name="Chuda L."/>
            <person name="Citroen M."/>
            <person name="Collymore A."/>
            <person name="Cooke P."/>
            <person name="Costello M."/>
            <person name="D'Aco K."/>
            <person name="Daza R."/>
            <person name="De Haan G."/>
            <person name="DeGray S."/>
            <person name="DeMaso C."/>
            <person name="Dhargay N."/>
            <person name="Dooley K."/>
            <person name="Dooley E."/>
            <person name="Doricent M."/>
            <person name="Dorje P."/>
            <person name="Dorjee K."/>
            <person name="Dupes A."/>
            <person name="Elong R."/>
            <person name="Falk J."/>
            <person name="Farina A."/>
            <person name="Faro S."/>
            <person name="Ferguson D."/>
            <person name="Fisher S."/>
            <person name="Foley C.D."/>
            <person name="Franke A."/>
            <person name="Friedrich D."/>
            <person name="Gadbois L."/>
            <person name="Gearin G."/>
            <person name="Gearin C.R."/>
            <person name="Giannoukos G."/>
            <person name="Goode T."/>
            <person name="Graham J."/>
            <person name="Grandbois E."/>
            <person name="Grewal S."/>
            <person name="Gyaltsen K."/>
            <person name="Hafez N."/>
            <person name="Hagos B."/>
            <person name="Hall J."/>
            <person name="Henson C."/>
            <person name="Hollinger A."/>
            <person name="Honan T."/>
            <person name="Huard M.D."/>
            <person name="Hughes L."/>
            <person name="Hurhula B."/>
            <person name="Husby M.E."/>
            <person name="Kamat A."/>
            <person name="Kanga B."/>
            <person name="Kashin S."/>
            <person name="Khazanovich D."/>
            <person name="Kisner P."/>
            <person name="Lance K."/>
            <person name="Lara M."/>
            <person name="Lee W."/>
            <person name="Lennon N."/>
            <person name="Letendre F."/>
            <person name="LeVine R."/>
            <person name="Lipovsky A."/>
            <person name="Liu X."/>
            <person name="Liu J."/>
            <person name="Liu S."/>
            <person name="Lokyitsang T."/>
            <person name="Lokyitsang Y."/>
            <person name="Lubonja R."/>
            <person name="Lui A."/>
            <person name="MacDonald P."/>
            <person name="Magnisalis V."/>
            <person name="Maru K."/>
            <person name="Matthews C."/>
            <person name="McCusker W."/>
            <person name="McDonough S."/>
            <person name="Mehta T."/>
            <person name="Meldrim J."/>
            <person name="Meneus L."/>
            <person name="Mihai O."/>
            <person name="Mihalev A."/>
            <person name="Mihova T."/>
            <person name="Mittelman R."/>
            <person name="Mlenga V."/>
            <person name="Montmayeur A."/>
            <person name="Mulrain L."/>
            <person name="Navidi A."/>
            <person name="Naylor J."/>
            <person name="Negash T."/>
            <person name="Nguyen T."/>
            <person name="Nguyen N."/>
            <person name="Nicol R."/>
            <person name="Norbu C."/>
            <person name="Norbu N."/>
            <person name="Novod N."/>
            <person name="O'Neill B."/>
            <person name="Osman S."/>
            <person name="Markiewicz E."/>
            <person name="Oyono O.L."/>
            <person name="Patti C."/>
            <person name="Phunkhang P."/>
            <person name="Pierre F."/>
            <person name="Priest M."/>
            <person name="Raghuraman S."/>
            <person name="Rege F."/>
            <person name="Reyes R."/>
            <person name="Rise C."/>
            <person name="Rogov P."/>
            <person name="Ross K."/>
            <person name="Ryan E."/>
            <person name="Settipalli S."/>
            <person name="Shea T."/>
            <person name="Sherpa N."/>
            <person name="Shi L."/>
            <person name="Shih D."/>
            <person name="Sparrow T."/>
            <person name="Spaulding J."/>
            <person name="Stalker J."/>
            <person name="Stange-Thomann N."/>
            <person name="Stavropoulos S."/>
            <person name="Stone C."/>
            <person name="Strader C."/>
            <person name="Tesfaye S."/>
            <person name="Thomson T."/>
            <person name="Thoulutsang Y."/>
            <person name="Thoulutsang D."/>
            <person name="Topham K."/>
            <person name="Topping I."/>
            <person name="Tsamla T."/>
            <person name="Vassiliev H."/>
            <person name="Vo A."/>
            <person name="Wangchuk T."/>
            <person name="Wangdi T."/>
            <person name="Weiand M."/>
            <person name="Wilkinson J."/>
            <person name="Wilson A."/>
            <person name="Yadav S."/>
            <person name="Young G."/>
            <person name="Yu Q."/>
            <person name="Zembek L."/>
            <person name="Zhong D."/>
            <person name="Zimmer A."/>
            <person name="Zwirko Z."/>
            <person name="Jaffe D.B."/>
            <person name="Alvarez P."/>
            <person name="Brockman W."/>
            <person name="Butler J."/>
            <person name="Chin C."/>
            <person name="Gnerre S."/>
            <person name="Grabherr M."/>
            <person name="Kleber M."/>
            <person name="Mauceli E."/>
            <person name="MacCallum I."/>
        </authorList>
    </citation>
    <scope>NUCLEOTIDE SEQUENCE [LARGE SCALE GENOMIC DNA]</scope>
    <source>
        <strain evidence="2">Tucson 15081-1352.22</strain>
    </source>
</reference>
<evidence type="ECO:0000313" key="2">
    <source>
        <dbReference type="Proteomes" id="UP000009192"/>
    </source>
</evidence>
<dbReference type="Proteomes" id="UP000009192">
    <property type="component" value="Unassembled WGS sequence"/>
</dbReference>
<dbReference type="InParanoid" id="A0A0Q9XPV2"/>
<proteinExistence type="predicted"/>
<dbReference type="EMBL" id="CH933809">
    <property type="protein sequence ID" value="KRG06487.1"/>
    <property type="molecule type" value="Genomic_DNA"/>
</dbReference>
<organism evidence="1 2">
    <name type="scientific">Drosophila mojavensis</name>
    <name type="common">Fruit fly</name>
    <dbReference type="NCBI Taxonomy" id="7230"/>
    <lineage>
        <taxon>Eukaryota</taxon>
        <taxon>Metazoa</taxon>
        <taxon>Ecdysozoa</taxon>
        <taxon>Arthropoda</taxon>
        <taxon>Hexapoda</taxon>
        <taxon>Insecta</taxon>
        <taxon>Pterygota</taxon>
        <taxon>Neoptera</taxon>
        <taxon>Endopterygota</taxon>
        <taxon>Diptera</taxon>
        <taxon>Brachycera</taxon>
        <taxon>Muscomorpha</taxon>
        <taxon>Ephydroidea</taxon>
        <taxon>Drosophilidae</taxon>
        <taxon>Drosophila</taxon>
    </lineage>
</organism>
<dbReference type="AlphaFoldDB" id="A0A0Q9XPV2"/>